<evidence type="ECO:0000313" key="2">
    <source>
        <dbReference type="EMBL" id="SVA10678.1"/>
    </source>
</evidence>
<sequence length="66" mass="7469">MNEELIFSLLLGVIMFAVAVMAFWRGLIHWKRGGGIKDKVLMMVMFVISAFATVSFWTWVIDLSSG</sequence>
<feature type="transmembrane region" description="Helical" evidence="1">
    <location>
        <begin position="6"/>
        <end position="28"/>
    </location>
</feature>
<accession>A0A381T524</accession>
<keyword evidence="1" id="KW-1133">Transmembrane helix</keyword>
<keyword evidence="1" id="KW-0812">Transmembrane</keyword>
<gene>
    <name evidence="2" type="ORF">METZ01_LOCUS63532</name>
</gene>
<organism evidence="2">
    <name type="scientific">marine metagenome</name>
    <dbReference type="NCBI Taxonomy" id="408172"/>
    <lineage>
        <taxon>unclassified sequences</taxon>
        <taxon>metagenomes</taxon>
        <taxon>ecological metagenomes</taxon>
    </lineage>
</organism>
<proteinExistence type="predicted"/>
<reference evidence="2" key="1">
    <citation type="submission" date="2018-05" db="EMBL/GenBank/DDBJ databases">
        <authorList>
            <person name="Lanie J.A."/>
            <person name="Ng W.-L."/>
            <person name="Kazmierczak K.M."/>
            <person name="Andrzejewski T.M."/>
            <person name="Davidsen T.M."/>
            <person name="Wayne K.J."/>
            <person name="Tettelin H."/>
            <person name="Glass J.I."/>
            <person name="Rusch D."/>
            <person name="Podicherti R."/>
            <person name="Tsui H.-C.T."/>
            <person name="Winkler M.E."/>
        </authorList>
    </citation>
    <scope>NUCLEOTIDE SEQUENCE</scope>
</reference>
<feature type="transmembrane region" description="Helical" evidence="1">
    <location>
        <begin position="40"/>
        <end position="60"/>
    </location>
</feature>
<protein>
    <submittedName>
        <fullName evidence="2">Uncharacterized protein</fullName>
    </submittedName>
</protein>
<evidence type="ECO:0000256" key="1">
    <source>
        <dbReference type="SAM" id="Phobius"/>
    </source>
</evidence>
<keyword evidence="1" id="KW-0472">Membrane</keyword>
<name>A0A381T524_9ZZZZ</name>
<dbReference type="AlphaFoldDB" id="A0A381T524"/>
<dbReference type="EMBL" id="UINC01003962">
    <property type="protein sequence ID" value="SVA10678.1"/>
    <property type="molecule type" value="Genomic_DNA"/>
</dbReference>